<keyword evidence="14" id="KW-1185">Reference proteome</keyword>
<evidence type="ECO:0000313" key="14">
    <source>
        <dbReference type="Proteomes" id="UP000754710"/>
    </source>
</evidence>
<evidence type="ECO:0000256" key="12">
    <source>
        <dbReference type="SAM" id="MobiDB-lite"/>
    </source>
</evidence>
<dbReference type="InterPro" id="IPR012823">
    <property type="entry name" value="Flagell_FliJ"/>
</dbReference>
<dbReference type="RefSeq" id="WP_221023759.1">
    <property type="nucleotide sequence ID" value="NZ_JAIEZQ010000001.1"/>
</dbReference>
<dbReference type="Pfam" id="PF02050">
    <property type="entry name" value="FliJ"/>
    <property type="match status" value="1"/>
</dbReference>
<comment type="subcellular location">
    <subcellularLocation>
        <location evidence="1">Cell membrane</location>
        <topology evidence="1">Peripheral membrane protein</topology>
        <orientation evidence="1">Cytoplasmic side</orientation>
    </subcellularLocation>
</comment>
<keyword evidence="10" id="KW-1006">Bacterial flagellum protein export</keyword>
<gene>
    <name evidence="13" type="ORF">K1X13_04270</name>
</gene>
<comment type="similarity">
    <text evidence="2">Belongs to the FliJ family.</text>
</comment>
<feature type="coiled-coil region" evidence="11">
    <location>
        <begin position="107"/>
        <end position="134"/>
    </location>
</feature>
<dbReference type="EMBL" id="JAIEZQ010000001">
    <property type="protein sequence ID" value="MBY9074033.1"/>
    <property type="molecule type" value="Genomic_DNA"/>
</dbReference>
<evidence type="ECO:0000256" key="4">
    <source>
        <dbReference type="ARBA" id="ARBA00022448"/>
    </source>
</evidence>
<evidence type="ECO:0000256" key="9">
    <source>
        <dbReference type="ARBA" id="ARBA00023136"/>
    </source>
</evidence>
<sequence>MSARSADRGLKAVRRVREARERDSRIGLQHALTTTRRREEDATRSRARLETAPAFAGGSADEYRLHSLRGAGLAGEVARTEELLRSSRTVADEARRRWAGDRQAVRVVELLLERRAAERRAERARLEARDLDELAGQAWVRARVAPETAPPRTPRS</sequence>
<evidence type="ECO:0000256" key="8">
    <source>
        <dbReference type="ARBA" id="ARBA00022927"/>
    </source>
</evidence>
<keyword evidence="13" id="KW-0966">Cell projection</keyword>
<evidence type="ECO:0000256" key="5">
    <source>
        <dbReference type="ARBA" id="ARBA00022475"/>
    </source>
</evidence>
<dbReference type="Proteomes" id="UP000754710">
    <property type="component" value="Unassembled WGS sequence"/>
</dbReference>
<keyword evidence="5" id="KW-1003">Cell membrane</keyword>
<dbReference type="InterPro" id="IPR053716">
    <property type="entry name" value="Flag_assembly_chemotaxis_eff"/>
</dbReference>
<evidence type="ECO:0000256" key="1">
    <source>
        <dbReference type="ARBA" id="ARBA00004413"/>
    </source>
</evidence>
<keyword evidence="6" id="KW-0145">Chemotaxis</keyword>
<feature type="region of interest" description="Disordered" evidence="12">
    <location>
        <begin position="24"/>
        <end position="53"/>
    </location>
</feature>
<feature type="compositionally biased region" description="Basic and acidic residues" evidence="12">
    <location>
        <begin position="36"/>
        <end position="49"/>
    </location>
</feature>
<keyword evidence="8" id="KW-0653">Protein transport</keyword>
<keyword evidence="9" id="KW-0472">Membrane</keyword>
<dbReference type="Gene3D" id="1.10.287.1700">
    <property type="match status" value="1"/>
</dbReference>
<keyword evidence="4" id="KW-0813">Transport</keyword>
<keyword evidence="13" id="KW-0969">Cilium</keyword>
<comment type="caution">
    <text evidence="13">The sequence shown here is derived from an EMBL/GenBank/DDBJ whole genome shotgun (WGS) entry which is preliminary data.</text>
</comment>
<organism evidence="13 14">
    <name type="scientific">Nocardioides jiangsuensis</name>
    <dbReference type="NCBI Taxonomy" id="2866161"/>
    <lineage>
        <taxon>Bacteria</taxon>
        <taxon>Bacillati</taxon>
        <taxon>Actinomycetota</taxon>
        <taxon>Actinomycetes</taxon>
        <taxon>Propionibacteriales</taxon>
        <taxon>Nocardioidaceae</taxon>
        <taxon>Nocardioides</taxon>
    </lineage>
</organism>
<reference evidence="13 14" key="1">
    <citation type="submission" date="2021-08" db="EMBL/GenBank/DDBJ databases">
        <title>Nocardioides bacterium WL0053 sp. nov., isolated from the sediment.</title>
        <authorList>
            <person name="Wang L."/>
            <person name="Zhang D."/>
            <person name="Zhang A."/>
        </authorList>
    </citation>
    <scope>NUCLEOTIDE SEQUENCE [LARGE SCALE GENOMIC DNA]</scope>
    <source>
        <strain evidence="13 14">WL0053</strain>
    </source>
</reference>
<keyword evidence="13" id="KW-0282">Flagellum</keyword>
<evidence type="ECO:0000256" key="6">
    <source>
        <dbReference type="ARBA" id="ARBA00022500"/>
    </source>
</evidence>
<evidence type="ECO:0000313" key="13">
    <source>
        <dbReference type="EMBL" id="MBY9074033.1"/>
    </source>
</evidence>
<evidence type="ECO:0000256" key="2">
    <source>
        <dbReference type="ARBA" id="ARBA00010004"/>
    </source>
</evidence>
<keyword evidence="7" id="KW-1005">Bacterial flagellum biogenesis</keyword>
<evidence type="ECO:0000256" key="7">
    <source>
        <dbReference type="ARBA" id="ARBA00022795"/>
    </source>
</evidence>
<evidence type="ECO:0000256" key="3">
    <source>
        <dbReference type="ARBA" id="ARBA00020392"/>
    </source>
</evidence>
<accession>A0ABS7RIY5</accession>
<keyword evidence="11" id="KW-0175">Coiled coil</keyword>
<evidence type="ECO:0000256" key="10">
    <source>
        <dbReference type="ARBA" id="ARBA00023225"/>
    </source>
</evidence>
<evidence type="ECO:0000256" key="11">
    <source>
        <dbReference type="SAM" id="Coils"/>
    </source>
</evidence>
<proteinExistence type="inferred from homology"/>
<name>A0ABS7RIY5_9ACTN</name>
<protein>
    <recommendedName>
        <fullName evidence="3">Flagellar FliJ protein</fullName>
    </recommendedName>
</protein>